<evidence type="ECO:0000259" key="4">
    <source>
        <dbReference type="PROSITE" id="PS51085"/>
    </source>
</evidence>
<dbReference type="SUPFAM" id="SSF52343">
    <property type="entry name" value="Ferredoxin reductase-like, C-terminal NADP-linked domain"/>
    <property type="match status" value="1"/>
</dbReference>
<dbReference type="Pfam" id="PF00175">
    <property type="entry name" value="NAD_binding_1"/>
    <property type="match status" value="1"/>
</dbReference>
<keyword evidence="2" id="KW-0001">2Fe-2S</keyword>
<dbReference type="OrthoDB" id="9806195at2"/>
<dbReference type="PANTHER" id="PTHR47354">
    <property type="entry name" value="NADH OXIDOREDUCTASE HCR"/>
    <property type="match status" value="1"/>
</dbReference>
<dbReference type="GO" id="GO:0016491">
    <property type="term" value="F:oxidoreductase activity"/>
    <property type="evidence" value="ECO:0007669"/>
    <property type="project" value="InterPro"/>
</dbReference>
<dbReference type="Pfam" id="PF00970">
    <property type="entry name" value="FAD_binding_6"/>
    <property type="match status" value="1"/>
</dbReference>
<comment type="caution">
    <text evidence="6">The sequence shown here is derived from an EMBL/GenBank/DDBJ whole genome shotgun (WGS) entry which is preliminary data.</text>
</comment>
<dbReference type="Gene3D" id="2.40.30.10">
    <property type="entry name" value="Translation factors"/>
    <property type="match status" value="1"/>
</dbReference>
<dbReference type="InterPro" id="IPR036010">
    <property type="entry name" value="2Fe-2S_ferredoxin-like_sf"/>
</dbReference>
<dbReference type="RefSeq" id="WP_136771331.1">
    <property type="nucleotide sequence ID" value="NZ_CP156074.1"/>
</dbReference>
<keyword evidence="7" id="KW-1185">Reference proteome</keyword>
<organism evidence="6 7">
    <name type="scientific">Chitiniphilus eburneus</name>
    <dbReference type="NCBI Taxonomy" id="2571148"/>
    <lineage>
        <taxon>Bacteria</taxon>
        <taxon>Pseudomonadati</taxon>
        <taxon>Pseudomonadota</taxon>
        <taxon>Betaproteobacteria</taxon>
        <taxon>Neisseriales</taxon>
        <taxon>Chitinibacteraceae</taxon>
        <taxon>Chitiniphilus</taxon>
    </lineage>
</organism>
<evidence type="ECO:0000256" key="2">
    <source>
        <dbReference type="ARBA" id="ARBA00022714"/>
    </source>
</evidence>
<evidence type="ECO:0000313" key="7">
    <source>
        <dbReference type="Proteomes" id="UP000310016"/>
    </source>
</evidence>
<dbReference type="InterPro" id="IPR006058">
    <property type="entry name" value="2Fe2S_fd_BS"/>
</dbReference>
<feature type="domain" description="2Fe-2S ferredoxin-type" evidence="4">
    <location>
        <begin position="3"/>
        <end position="93"/>
    </location>
</feature>
<proteinExistence type="predicted"/>
<gene>
    <name evidence="6" type="ORF">FAZ21_00580</name>
</gene>
<accession>A0A4U0QBZ6</accession>
<dbReference type="SUPFAM" id="SSF63380">
    <property type="entry name" value="Riboflavin synthase domain-like"/>
    <property type="match status" value="1"/>
</dbReference>
<evidence type="ECO:0000256" key="3">
    <source>
        <dbReference type="ARBA" id="ARBA00034078"/>
    </source>
</evidence>
<reference evidence="6 7" key="1">
    <citation type="submission" date="2019-04" db="EMBL/GenBank/DDBJ databases">
        <title>Chitiniphilus eburnea sp. nov., a novel chitinolytic bacterium isolated from aquaculture sludge.</title>
        <authorList>
            <person name="Sheng M."/>
        </authorList>
    </citation>
    <scope>NUCLEOTIDE SEQUENCE [LARGE SCALE GENOMIC DNA]</scope>
    <source>
        <strain evidence="6 7">HX-2-15</strain>
    </source>
</reference>
<evidence type="ECO:0000313" key="6">
    <source>
        <dbReference type="EMBL" id="TJZ78816.1"/>
    </source>
</evidence>
<comment type="cofactor">
    <cofactor evidence="3">
        <name>[2Fe-2S] cluster</name>
        <dbReference type="ChEBI" id="CHEBI:190135"/>
    </cofactor>
</comment>
<keyword evidence="2" id="KW-0411">Iron-sulfur</keyword>
<sequence>MTKQLTIQPSGQQITVEDDETLLAAALRAGFNMPYGCKNGACGACKGQVLSGEVVHADHAESALSHTEMERGVALFCCARPVGDVTIECKEISATKDIRIKTLPCRVEAIDKVSHDVAVLKLKLPTTERLQFLAGQYVDIHTKGGKKRSFSIANAPYEDDHIQLHIRHVPNGEFSDYVWNEMKEKEIFRFTGPLGSFFLREDSDKPILFIATGTGFAPIKGMLQAAFQKGIQREMVLYWGARTLADLYMPELPSQWQQEHPNFTFIPVLSEPRPEDRWQGRTGFVHEVVLEDFGSLSGFQVYACGAPVMVEAAYKHFVARKLPQDEFFSDAFFTTKDLVTKV</sequence>
<evidence type="ECO:0000259" key="5">
    <source>
        <dbReference type="PROSITE" id="PS51384"/>
    </source>
</evidence>
<dbReference type="InterPro" id="IPR001709">
    <property type="entry name" value="Flavoprot_Pyr_Nucl_cyt_Rdtase"/>
</dbReference>
<dbReference type="InterPro" id="IPR017927">
    <property type="entry name" value="FAD-bd_FR_type"/>
</dbReference>
<evidence type="ECO:0000256" key="1">
    <source>
        <dbReference type="ARBA" id="ARBA00001974"/>
    </source>
</evidence>
<dbReference type="SUPFAM" id="SSF54292">
    <property type="entry name" value="2Fe-2S ferredoxin-like"/>
    <property type="match status" value="1"/>
</dbReference>
<dbReference type="Gene3D" id="3.10.20.30">
    <property type="match status" value="1"/>
</dbReference>
<dbReference type="PROSITE" id="PS51085">
    <property type="entry name" value="2FE2S_FER_2"/>
    <property type="match status" value="1"/>
</dbReference>
<dbReference type="Pfam" id="PF00111">
    <property type="entry name" value="Fer2"/>
    <property type="match status" value="1"/>
</dbReference>
<dbReference type="Gene3D" id="3.40.50.80">
    <property type="entry name" value="Nucleotide-binding domain of ferredoxin-NADP reductase (FNR) module"/>
    <property type="match status" value="1"/>
</dbReference>
<dbReference type="InterPro" id="IPR039261">
    <property type="entry name" value="FNR_nucleotide-bd"/>
</dbReference>
<dbReference type="Proteomes" id="UP000310016">
    <property type="component" value="Unassembled WGS sequence"/>
</dbReference>
<dbReference type="PROSITE" id="PS51384">
    <property type="entry name" value="FAD_FR"/>
    <property type="match status" value="1"/>
</dbReference>
<dbReference type="PRINTS" id="PR00410">
    <property type="entry name" value="PHEHYDRXLASE"/>
</dbReference>
<dbReference type="PROSITE" id="PS00197">
    <property type="entry name" value="2FE2S_FER_1"/>
    <property type="match status" value="1"/>
</dbReference>
<dbReference type="AlphaFoldDB" id="A0A4U0QBZ6"/>
<keyword evidence="2" id="KW-0479">Metal-binding</keyword>
<dbReference type="GO" id="GO:0051537">
    <property type="term" value="F:2 iron, 2 sulfur cluster binding"/>
    <property type="evidence" value="ECO:0007669"/>
    <property type="project" value="UniProtKB-KW"/>
</dbReference>
<dbReference type="InterPro" id="IPR012675">
    <property type="entry name" value="Beta-grasp_dom_sf"/>
</dbReference>
<dbReference type="CDD" id="cd00207">
    <property type="entry name" value="fer2"/>
    <property type="match status" value="1"/>
</dbReference>
<name>A0A4U0QBZ6_9NEIS</name>
<dbReference type="InterPro" id="IPR001433">
    <property type="entry name" value="OxRdtase_FAD/NAD-bd"/>
</dbReference>
<dbReference type="CDD" id="cd06189">
    <property type="entry name" value="flavin_oxioreductase"/>
    <property type="match status" value="1"/>
</dbReference>
<dbReference type="PANTHER" id="PTHR47354:SF5">
    <property type="entry name" value="PROTEIN RFBI"/>
    <property type="match status" value="1"/>
</dbReference>
<comment type="cofactor">
    <cofactor evidence="1">
        <name>FAD</name>
        <dbReference type="ChEBI" id="CHEBI:57692"/>
    </cofactor>
</comment>
<dbReference type="PRINTS" id="PR00371">
    <property type="entry name" value="FPNCR"/>
</dbReference>
<keyword evidence="2" id="KW-0408">Iron</keyword>
<dbReference type="InterPro" id="IPR050415">
    <property type="entry name" value="MRET"/>
</dbReference>
<feature type="domain" description="FAD-binding FR-type" evidence="5">
    <location>
        <begin position="100"/>
        <end position="200"/>
    </location>
</feature>
<protein>
    <submittedName>
        <fullName evidence="6">CDP-6-deoxy-delta-3,4-glucoseen reductase</fullName>
    </submittedName>
</protein>
<dbReference type="InterPro" id="IPR001041">
    <property type="entry name" value="2Fe-2S_ferredoxin-type"/>
</dbReference>
<dbReference type="InterPro" id="IPR008333">
    <property type="entry name" value="Cbr1-like_FAD-bd_dom"/>
</dbReference>
<dbReference type="InterPro" id="IPR017938">
    <property type="entry name" value="Riboflavin_synthase-like_b-brl"/>
</dbReference>
<dbReference type="EMBL" id="SUMF01000001">
    <property type="protein sequence ID" value="TJZ78816.1"/>
    <property type="molecule type" value="Genomic_DNA"/>
</dbReference>